<dbReference type="Proteomes" id="UP001278571">
    <property type="component" value="Unassembled WGS sequence"/>
</dbReference>
<reference evidence="2 3" key="1">
    <citation type="submission" date="2023-10" db="EMBL/GenBank/DDBJ databases">
        <authorList>
            <person name="Wang X.X."/>
        </authorList>
    </citation>
    <scope>NUCLEOTIDE SEQUENCE [LARGE SCALE GENOMIC DNA]</scope>
    <source>
        <strain evidence="2 3">NBRC 12816</strain>
    </source>
</reference>
<dbReference type="RefSeq" id="WP_319010006.1">
    <property type="nucleotide sequence ID" value="NZ_JAWJZF010000365.1"/>
</dbReference>
<accession>A0ABU4K787</accession>
<proteinExistence type="predicted"/>
<evidence type="ECO:0008006" key="4">
    <source>
        <dbReference type="Google" id="ProtNLM"/>
    </source>
</evidence>
<evidence type="ECO:0000256" key="1">
    <source>
        <dbReference type="SAM" id="MobiDB-lite"/>
    </source>
</evidence>
<dbReference type="EMBL" id="JAWJZF010000365">
    <property type="protein sequence ID" value="MDX2293619.1"/>
    <property type="molecule type" value="Genomic_DNA"/>
</dbReference>
<gene>
    <name evidence="2" type="ORF">R2363_15745</name>
</gene>
<evidence type="ECO:0000313" key="2">
    <source>
        <dbReference type="EMBL" id="MDX2293619.1"/>
    </source>
</evidence>
<organism evidence="2 3">
    <name type="scientific">Streptomyces roseolus</name>
    <dbReference type="NCBI Taxonomy" id="67358"/>
    <lineage>
        <taxon>Bacteria</taxon>
        <taxon>Bacillati</taxon>
        <taxon>Actinomycetota</taxon>
        <taxon>Actinomycetes</taxon>
        <taxon>Kitasatosporales</taxon>
        <taxon>Streptomycetaceae</taxon>
        <taxon>Streptomyces</taxon>
    </lineage>
</organism>
<name>A0ABU4K787_9ACTN</name>
<feature type="region of interest" description="Disordered" evidence="1">
    <location>
        <begin position="1"/>
        <end position="41"/>
    </location>
</feature>
<comment type="caution">
    <text evidence="2">The sequence shown here is derived from an EMBL/GenBank/DDBJ whole genome shotgun (WGS) entry which is preliminary data.</text>
</comment>
<keyword evidence="3" id="KW-1185">Reference proteome</keyword>
<protein>
    <recommendedName>
        <fullName evidence="4">DUF5709 domain-containing protein</fullName>
    </recommendedName>
</protein>
<evidence type="ECO:0000313" key="3">
    <source>
        <dbReference type="Proteomes" id="UP001278571"/>
    </source>
</evidence>
<sequence>MGSVEWHPGPDVEDETPESRDDGRSGLFAEWDDGTGGDDITHEDLLATAGLELASGASAD</sequence>